<dbReference type="GO" id="GO:0005743">
    <property type="term" value="C:mitochondrial inner membrane"/>
    <property type="evidence" value="ECO:0007669"/>
    <property type="project" value="UniProtKB-SubCell"/>
</dbReference>
<dbReference type="Pfam" id="PF08602">
    <property type="entry name" value="Mgr1"/>
    <property type="match status" value="1"/>
</dbReference>
<keyword evidence="5" id="KW-1133">Transmembrane helix</keyword>
<evidence type="ECO:0000256" key="6">
    <source>
        <dbReference type="ARBA" id="ARBA00023128"/>
    </source>
</evidence>
<evidence type="ECO:0000313" key="10">
    <source>
        <dbReference type="Proteomes" id="UP001152885"/>
    </source>
</evidence>
<evidence type="ECO:0008006" key="11">
    <source>
        <dbReference type="Google" id="ProtNLM"/>
    </source>
</evidence>
<comment type="similarity">
    <text evidence="2">Belongs to the MGR1 family.</text>
</comment>
<keyword evidence="7" id="KW-0472">Membrane</keyword>
<gene>
    <name evidence="9" type="ORF">CANVERA_P1090</name>
</gene>
<accession>A0A9W4X8Y9</accession>
<dbReference type="OrthoDB" id="4087899at2759"/>
<evidence type="ECO:0000256" key="8">
    <source>
        <dbReference type="SAM" id="MobiDB-lite"/>
    </source>
</evidence>
<evidence type="ECO:0000313" key="9">
    <source>
        <dbReference type="EMBL" id="CAI5756572.1"/>
    </source>
</evidence>
<protein>
    <recommendedName>
        <fullName evidence="11">I-AAA protease complex subunit Mgr1</fullName>
    </recommendedName>
</protein>
<dbReference type="InterPro" id="IPR013911">
    <property type="entry name" value="i-AAA_Mgr1"/>
</dbReference>
<evidence type="ECO:0000256" key="4">
    <source>
        <dbReference type="ARBA" id="ARBA00022792"/>
    </source>
</evidence>
<dbReference type="EMBL" id="CANTUO010000001">
    <property type="protein sequence ID" value="CAI5756572.1"/>
    <property type="molecule type" value="Genomic_DNA"/>
</dbReference>
<proteinExistence type="inferred from homology"/>
<keyword evidence="4" id="KW-0999">Mitochondrion inner membrane</keyword>
<evidence type="ECO:0000256" key="7">
    <source>
        <dbReference type="ARBA" id="ARBA00023136"/>
    </source>
</evidence>
<keyword evidence="10" id="KW-1185">Reference proteome</keyword>
<evidence type="ECO:0000256" key="1">
    <source>
        <dbReference type="ARBA" id="ARBA00004448"/>
    </source>
</evidence>
<evidence type="ECO:0000256" key="3">
    <source>
        <dbReference type="ARBA" id="ARBA00022692"/>
    </source>
</evidence>
<keyword evidence="3" id="KW-0812">Transmembrane</keyword>
<sequence length="321" mass="37213">MGVYIPPPNDDDDSNKKDKSKQQKSTNITPTDDDKGYKVEISLKIPKNPSVGLFWGPLTPASDNKPAMYTMIGLQFLIGVKFFSYARNNLRLNFINGRIFRKSIWKGISQIIIGSGLVFGSGLELTRVLLPYDPWREEAKYYRKIAFKNGVQPSFWFGGLQFYTPMSTKTWIEKTNTWLKNMEKRGNPSKNSELLLKLNSKGKYNEIYQKLYDTNNTRFQHLLTNELVNVNENNKGIRLDEILEGNSELVNPDYSKPNIQLGNHTMENDDEFEMVWVNFDPWDEIKLETDYDIRLIPRCNASEEENENEKKLETIEIKDGI</sequence>
<dbReference type="AlphaFoldDB" id="A0A9W4X8Y9"/>
<comment type="caution">
    <text evidence="9">The sequence shown here is derived from an EMBL/GenBank/DDBJ whole genome shotgun (WGS) entry which is preliminary data.</text>
</comment>
<dbReference type="Proteomes" id="UP001152885">
    <property type="component" value="Unassembled WGS sequence"/>
</dbReference>
<keyword evidence="6" id="KW-0496">Mitochondrion</keyword>
<name>A0A9W4X8Y9_9ASCO</name>
<organism evidence="9 10">
    <name type="scientific">Candida verbasci</name>
    <dbReference type="NCBI Taxonomy" id="1227364"/>
    <lineage>
        <taxon>Eukaryota</taxon>
        <taxon>Fungi</taxon>
        <taxon>Dikarya</taxon>
        <taxon>Ascomycota</taxon>
        <taxon>Saccharomycotina</taxon>
        <taxon>Pichiomycetes</taxon>
        <taxon>Debaryomycetaceae</taxon>
        <taxon>Candida/Lodderomyces clade</taxon>
        <taxon>Candida</taxon>
    </lineage>
</organism>
<feature type="region of interest" description="Disordered" evidence="8">
    <location>
        <begin position="1"/>
        <end position="33"/>
    </location>
</feature>
<reference evidence="9" key="1">
    <citation type="submission" date="2022-12" db="EMBL/GenBank/DDBJ databases">
        <authorList>
            <person name="Brejova B."/>
        </authorList>
    </citation>
    <scope>NUCLEOTIDE SEQUENCE</scope>
</reference>
<evidence type="ECO:0000256" key="5">
    <source>
        <dbReference type="ARBA" id="ARBA00022989"/>
    </source>
</evidence>
<evidence type="ECO:0000256" key="2">
    <source>
        <dbReference type="ARBA" id="ARBA00009782"/>
    </source>
</evidence>
<comment type="subcellular location">
    <subcellularLocation>
        <location evidence="1">Mitochondrion inner membrane</location>
        <topology evidence="1">Multi-pass membrane protein</topology>
    </subcellularLocation>
</comment>